<dbReference type="SUPFAM" id="SSF55658">
    <property type="entry name" value="L9 N-domain-like"/>
    <property type="match status" value="1"/>
</dbReference>
<dbReference type="GO" id="GO:0005840">
    <property type="term" value="C:ribosome"/>
    <property type="evidence" value="ECO:0007669"/>
    <property type="project" value="UniProtKB-KW"/>
</dbReference>
<dbReference type="PROSITE" id="PS00651">
    <property type="entry name" value="RIBOSOMAL_L9"/>
    <property type="match status" value="1"/>
</dbReference>
<dbReference type="GO" id="GO:0019843">
    <property type="term" value="F:rRNA binding"/>
    <property type="evidence" value="ECO:0007669"/>
    <property type="project" value="UniProtKB-UniRule"/>
</dbReference>
<dbReference type="STRING" id="1910958.BTM30_06415"/>
<comment type="similarity">
    <text evidence="1 7">Belongs to the bacterial ribosomal protein bL9 family.</text>
</comment>
<dbReference type="InterPro" id="IPR020594">
    <property type="entry name" value="Ribosomal_bL9_bac/chp"/>
</dbReference>
<dbReference type="InterPro" id="IPR020069">
    <property type="entry name" value="Ribosomal_bL9_C"/>
</dbReference>
<dbReference type="AlphaFoldDB" id="A0A2P7EF27"/>
<evidence type="ECO:0000256" key="1">
    <source>
        <dbReference type="ARBA" id="ARBA00010605"/>
    </source>
</evidence>
<evidence type="ECO:0000256" key="7">
    <source>
        <dbReference type="HAMAP-Rule" id="MF_00503"/>
    </source>
</evidence>
<dbReference type="GO" id="GO:0003735">
    <property type="term" value="F:structural constituent of ribosome"/>
    <property type="evidence" value="ECO:0007669"/>
    <property type="project" value="InterPro"/>
</dbReference>
<keyword evidence="10" id="KW-1185">Reference proteome</keyword>
<dbReference type="PANTHER" id="PTHR21368">
    <property type="entry name" value="50S RIBOSOMAL PROTEIN L9"/>
    <property type="match status" value="1"/>
</dbReference>
<evidence type="ECO:0000256" key="3">
    <source>
        <dbReference type="ARBA" id="ARBA00022884"/>
    </source>
</evidence>
<dbReference type="SUPFAM" id="SSF55653">
    <property type="entry name" value="Ribosomal protein L9 C-domain"/>
    <property type="match status" value="1"/>
</dbReference>
<evidence type="ECO:0000256" key="5">
    <source>
        <dbReference type="ARBA" id="ARBA00023274"/>
    </source>
</evidence>
<evidence type="ECO:0000259" key="8">
    <source>
        <dbReference type="PROSITE" id="PS00651"/>
    </source>
</evidence>
<organism evidence="9 10">
    <name type="scientific">Synechococcus lacustris str. Tous</name>
    <dbReference type="NCBI Taxonomy" id="1910958"/>
    <lineage>
        <taxon>Bacteria</taxon>
        <taxon>Bacillati</taxon>
        <taxon>Cyanobacteriota</taxon>
        <taxon>Cyanophyceae</taxon>
        <taxon>Synechococcales</taxon>
        <taxon>Synechococcaceae</taxon>
        <taxon>Synechococcus</taxon>
    </lineage>
</organism>
<dbReference type="Pfam" id="PF01281">
    <property type="entry name" value="Ribosomal_L9_N"/>
    <property type="match status" value="1"/>
</dbReference>
<dbReference type="EMBL" id="PXVC01000017">
    <property type="protein sequence ID" value="PSI01845.1"/>
    <property type="molecule type" value="Genomic_DNA"/>
</dbReference>
<reference evidence="10" key="1">
    <citation type="submission" date="2018-03" db="EMBL/GenBank/DDBJ databases">
        <title>Ecological and genomic features of two cosmopolitan and abundant freshwater picocyanobacteria.</title>
        <authorList>
            <person name="Cabello-Yeves P.J."/>
            <person name="Picazo A."/>
            <person name="Camacho A."/>
            <person name="Callieri C."/>
            <person name="Rosselli R."/>
            <person name="Roda-Garcia J."/>
            <person name="Coutinho F.H."/>
            <person name="Rodriguez-Valera F."/>
        </authorList>
    </citation>
    <scope>NUCLEOTIDE SEQUENCE [LARGE SCALE GENOMIC DNA]</scope>
    <source>
        <strain evidence="10">Tous</strain>
    </source>
</reference>
<dbReference type="GO" id="GO:0006412">
    <property type="term" value="P:translation"/>
    <property type="evidence" value="ECO:0007669"/>
    <property type="project" value="UniProtKB-UniRule"/>
</dbReference>
<protein>
    <recommendedName>
        <fullName evidence="6 7">Large ribosomal subunit protein bL9</fullName>
    </recommendedName>
</protein>
<name>A0A2P7EF27_9SYNE</name>
<gene>
    <name evidence="7" type="primary">rplI</name>
    <name evidence="7" type="synonym">rpl9</name>
    <name evidence="9" type="ORF">C7K08_05490</name>
</gene>
<dbReference type="NCBIfam" id="TIGR00158">
    <property type="entry name" value="L9"/>
    <property type="match status" value="1"/>
</dbReference>
<accession>A0A2P7EF27</accession>
<feature type="domain" description="Ribosomal protein L9" evidence="8">
    <location>
        <begin position="17"/>
        <end position="44"/>
    </location>
</feature>
<sequence length="152" mass="16540">MAKRVSVVLSEDIYTLGKNGDLVDVAPGYARNYLLPTGKALAVTPAVLRQVEHRRAKEAERQAALKAEAVAFRTALDTIGRFTVKKQTGGDDVLFGTVTNVDVAEAIEAATKQAVDKRHINVPEVHRTGSYKVQVKLHPEVTAEINLEVVSH</sequence>
<dbReference type="Proteomes" id="UP000240206">
    <property type="component" value="Unassembled WGS sequence"/>
</dbReference>
<comment type="function">
    <text evidence="7">Binds to the 23S rRNA.</text>
</comment>
<dbReference type="InterPro" id="IPR009027">
    <property type="entry name" value="Ribosomal_bL9/RNase_H1_N"/>
</dbReference>
<dbReference type="Pfam" id="PF03948">
    <property type="entry name" value="Ribosomal_L9_C"/>
    <property type="match status" value="1"/>
</dbReference>
<dbReference type="RefSeq" id="WP_106499645.1">
    <property type="nucleotide sequence ID" value="NZ_PXVC01000017.1"/>
</dbReference>
<dbReference type="Gene3D" id="3.10.430.100">
    <property type="entry name" value="Ribosomal protein L9, C-terminal domain"/>
    <property type="match status" value="1"/>
</dbReference>
<evidence type="ECO:0000256" key="2">
    <source>
        <dbReference type="ARBA" id="ARBA00022730"/>
    </source>
</evidence>
<keyword evidence="4 7" id="KW-0689">Ribosomal protein</keyword>
<evidence type="ECO:0000313" key="10">
    <source>
        <dbReference type="Proteomes" id="UP000240206"/>
    </source>
</evidence>
<proteinExistence type="inferred from homology"/>
<dbReference type="GO" id="GO:1990904">
    <property type="term" value="C:ribonucleoprotein complex"/>
    <property type="evidence" value="ECO:0007669"/>
    <property type="project" value="UniProtKB-KW"/>
</dbReference>
<evidence type="ECO:0000313" key="9">
    <source>
        <dbReference type="EMBL" id="PSI01845.1"/>
    </source>
</evidence>
<dbReference type="InterPro" id="IPR036791">
    <property type="entry name" value="Ribosomal_bL9_C_sf"/>
</dbReference>
<dbReference type="InterPro" id="IPR036935">
    <property type="entry name" value="Ribosomal_bL9_N_sf"/>
</dbReference>
<dbReference type="HAMAP" id="MF_00503">
    <property type="entry name" value="Ribosomal_bL9"/>
    <property type="match status" value="1"/>
</dbReference>
<keyword evidence="2 7" id="KW-0699">rRNA-binding</keyword>
<keyword evidence="5 7" id="KW-0687">Ribonucleoprotein</keyword>
<evidence type="ECO:0000256" key="6">
    <source>
        <dbReference type="ARBA" id="ARBA00035292"/>
    </source>
</evidence>
<comment type="caution">
    <text evidence="9">The sequence shown here is derived from an EMBL/GenBank/DDBJ whole genome shotgun (WGS) entry which is preliminary data.</text>
</comment>
<keyword evidence="3 7" id="KW-0694">RNA-binding</keyword>
<dbReference type="Gene3D" id="3.40.5.10">
    <property type="entry name" value="Ribosomal protein L9, N-terminal domain"/>
    <property type="match status" value="1"/>
</dbReference>
<dbReference type="InterPro" id="IPR020070">
    <property type="entry name" value="Ribosomal_bL9_N"/>
</dbReference>
<dbReference type="InterPro" id="IPR000244">
    <property type="entry name" value="Ribosomal_bL9"/>
</dbReference>
<evidence type="ECO:0000256" key="4">
    <source>
        <dbReference type="ARBA" id="ARBA00022980"/>
    </source>
</evidence>